<evidence type="ECO:0000313" key="3">
    <source>
        <dbReference type="EMBL" id="ROR67106.1"/>
    </source>
</evidence>
<reference evidence="3 4" key="1">
    <citation type="submission" date="2018-11" db="EMBL/GenBank/DDBJ databases">
        <title>Sequencing the genomes of 1000 actinobacteria strains.</title>
        <authorList>
            <person name="Klenk H.-P."/>
        </authorList>
    </citation>
    <scope>NUCLEOTIDE SEQUENCE [LARGE SCALE GENOMIC DNA]</scope>
    <source>
        <strain evidence="3 4">DSM 9580</strain>
    </source>
</reference>
<feature type="region of interest" description="Disordered" evidence="1">
    <location>
        <begin position="235"/>
        <end position="273"/>
    </location>
</feature>
<feature type="transmembrane region" description="Helical" evidence="2">
    <location>
        <begin position="77"/>
        <end position="108"/>
    </location>
</feature>
<gene>
    <name evidence="3" type="ORF">EDD26_2505</name>
</gene>
<sequence length="273" mass="29873">MQSTKPDRAGWWQRVDPLGVVAVTRERASLLVLLMLLGADLYYAVRHIRTAAETDEESLHFLDAPLGYPEAFQTLQWLWSIGLIVLIAVFLRRWAFAALLPLFAFLVLTDTFELHERFGRRLAESVGIPPMLGLRSQDIGEMVVFGGAGLVTIPIALVGLWLARREDRGHFLRVFSLLFVILFCGVVLDAVHILVIEDPGPGDAFGLFEDGGEMLAASLLVAYLSWVWLRGGRAAQPPSAAPSSVVASTPEPQPAAAVPARADDSLVPPGRRE</sequence>
<name>A0A3N2AVQ5_9MICO</name>
<dbReference type="RefSeq" id="WP_123698010.1">
    <property type="nucleotide sequence ID" value="NZ_RKHJ01000001.1"/>
</dbReference>
<feature type="transmembrane region" description="Helical" evidence="2">
    <location>
        <begin position="142"/>
        <end position="162"/>
    </location>
</feature>
<feature type="transmembrane region" description="Helical" evidence="2">
    <location>
        <begin position="211"/>
        <end position="229"/>
    </location>
</feature>
<keyword evidence="2" id="KW-0472">Membrane</keyword>
<evidence type="ECO:0000256" key="1">
    <source>
        <dbReference type="SAM" id="MobiDB-lite"/>
    </source>
</evidence>
<keyword evidence="2" id="KW-0812">Transmembrane</keyword>
<dbReference type="AlphaFoldDB" id="A0A3N2AVQ5"/>
<evidence type="ECO:0000256" key="2">
    <source>
        <dbReference type="SAM" id="Phobius"/>
    </source>
</evidence>
<dbReference type="OrthoDB" id="4804794at2"/>
<dbReference type="EMBL" id="RKHJ01000001">
    <property type="protein sequence ID" value="ROR67106.1"/>
    <property type="molecule type" value="Genomic_DNA"/>
</dbReference>
<comment type="caution">
    <text evidence="3">The sequence shown here is derived from an EMBL/GenBank/DDBJ whole genome shotgun (WGS) entry which is preliminary data.</text>
</comment>
<keyword evidence="2" id="KW-1133">Transmembrane helix</keyword>
<dbReference type="Proteomes" id="UP000275456">
    <property type="component" value="Unassembled WGS sequence"/>
</dbReference>
<feature type="transmembrane region" description="Helical" evidence="2">
    <location>
        <begin position="174"/>
        <end position="196"/>
    </location>
</feature>
<keyword evidence="4" id="KW-1185">Reference proteome</keyword>
<accession>A0A3N2AVQ5</accession>
<protein>
    <submittedName>
        <fullName evidence="3">Uncharacterized protein</fullName>
    </submittedName>
</protein>
<evidence type="ECO:0000313" key="4">
    <source>
        <dbReference type="Proteomes" id="UP000275456"/>
    </source>
</evidence>
<proteinExistence type="predicted"/>
<feature type="compositionally biased region" description="Low complexity" evidence="1">
    <location>
        <begin position="235"/>
        <end position="250"/>
    </location>
</feature>
<organism evidence="3 4">
    <name type="scientific">Agrococcus jenensis</name>
    <dbReference type="NCBI Taxonomy" id="46353"/>
    <lineage>
        <taxon>Bacteria</taxon>
        <taxon>Bacillati</taxon>
        <taxon>Actinomycetota</taxon>
        <taxon>Actinomycetes</taxon>
        <taxon>Micrococcales</taxon>
        <taxon>Microbacteriaceae</taxon>
        <taxon>Agrococcus</taxon>
    </lineage>
</organism>